<keyword evidence="3" id="KW-1185">Reference proteome</keyword>
<dbReference type="PANTHER" id="PTHR37417:SF2">
    <property type="entry name" value="67 KDA MYOSIN-CROSS-REACTIVE ANTIGEN FAMILY PROTEIN (AFU_ORTHOLOGUE AFUA_5G09970)"/>
    <property type="match status" value="1"/>
</dbReference>
<dbReference type="SUPFAM" id="SSF51905">
    <property type="entry name" value="FAD/NAD(P)-binding domain"/>
    <property type="match status" value="1"/>
</dbReference>
<evidence type="ECO:0000256" key="1">
    <source>
        <dbReference type="SAM" id="Phobius"/>
    </source>
</evidence>
<dbReference type="NCBIfam" id="NF010584">
    <property type="entry name" value="PRK13977.1"/>
    <property type="match status" value="1"/>
</dbReference>
<dbReference type="PANTHER" id="PTHR37417">
    <property type="entry name" value="67 KDA MYOSIN-CROSS-REACTIVE ANTIGEN FAMILY PROTEIN (AFU_ORTHOLOGUE AFUA_5G09970)"/>
    <property type="match status" value="1"/>
</dbReference>
<keyword evidence="1" id="KW-0472">Membrane</keyword>
<feature type="transmembrane region" description="Helical" evidence="1">
    <location>
        <begin position="7"/>
        <end position="24"/>
    </location>
</feature>
<comment type="caution">
    <text evidence="2">The sequence shown here is derived from an EMBL/GenBank/DDBJ whole genome shotgun (WGS) entry which is preliminary data.</text>
</comment>
<organism evidence="2 3">
    <name type="scientific">Phormidium tenue FACHB-1050</name>
    <dbReference type="NCBI Taxonomy" id="2692857"/>
    <lineage>
        <taxon>Bacteria</taxon>
        <taxon>Bacillati</taxon>
        <taxon>Cyanobacteriota</taxon>
        <taxon>Cyanophyceae</taxon>
        <taxon>Oscillatoriophycideae</taxon>
        <taxon>Oscillatoriales</taxon>
        <taxon>Oscillatoriaceae</taxon>
        <taxon>Phormidium</taxon>
    </lineage>
</organism>
<gene>
    <name evidence="2" type="ORF">H6G05_24285</name>
</gene>
<reference evidence="2 3" key="1">
    <citation type="journal article" date="2020" name="ISME J.">
        <title>Comparative genomics reveals insights into cyanobacterial evolution and habitat adaptation.</title>
        <authorList>
            <person name="Chen M.Y."/>
            <person name="Teng W.K."/>
            <person name="Zhao L."/>
            <person name="Hu C.X."/>
            <person name="Zhou Y.K."/>
            <person name="Han B.P."/>
            <person name="Song L.R."/>
            <person name="Shu W.S."/>
        </authorList>
    </citation>
    <scope>NUCLEOTIDE SEQUENCE [LARGE SCALE GENOMIC DNA]</scope>
    <source>
        <strain evidence="2 3">FACHB-1050</strain>
    </source>
</reference>
<proteinExistence type="predicted"/>
<dbReference type="Gene3D" id="3.30.9.80">
    <property type="match status" value="1"/>
</dbReference>
<keyword evidence="1" id="KW-1133">Transmembrane helix</keyword>
<dbReference type="InterPro" id="IPR010354">
    <property type="entry name" value="Oleate_hydratase"/>
</dbReference>
<dbReference type="Gene3D" id="3.50.50.60">
    <property type="entry name" value="FAD/NAD(P)-binding domain"/>
    <property type="match status" value="2"/>
</dbReference>
<dbReference type="InterPro" id="IPR036188">
    <property type="entry name" value="FAD/NAD-bd_sf"/>
</dbReference>
<dbReference type="EMBL" id="JACJQY010000075">
    <property type="protein sequence ID" value="MBD2319942.1"/>
    <property type="molecule type" value="Genomic_DNA"/>
</dbReference>
<accession>A0ABR8CIT8</accession>
<dbReference type="Proteomes" id="UP000618445">
    <property type="component" value="Unassembled WGS sequence"/>
</dbReference>
<dbReference type="GO" id="GO:0050151">
    <property type="term" value="F:oleate hydratase activity"/>
    <property type="evidence" value="ECO:0007669"/>
    <property type="project" value="UniProtKB-EC"/>
</dbReference>
<protein>
    <submittedName>
        <fullName evidence="2">Oleate hydratase</fullName>
        <ecNumber evidence="2">4.2.1.53</ecNumber>
    </submittedName>
</protein>
<keyword evidence="1" id="KW-0812">Transmembrane</keyword>
<evidence type="ECO:0000313" key="2">
    <source>
        <dbReference type="EMBL" id="MBD2319942.1"/>
    </source>
</evidence>
<dbReference type="EC" id="4.2.1.53" evidence="2"/>
<keyword evidence="2" id="KW-0456">Lyase</keyword>
<evidence type="ECO:0000313" key="3">
    <source>
        <dbReference type="Proteomes" id="UP000618445"/>
    </source>
</evidence>
<dbReference type="Pfam" id="PF06100">
    <property type="entry name" value="MCRA"/>
    <property type="match status" value="1"/>
</dbReference>
<name>A0ABR8CIT8_9CYAN</name>
<sequence length="523" mass="59315">MNNESKAYMLGGGIGSLAAAAFMIRDGGFSGANISILEVKPLLGGSMDGIGNPVDGYSMRGGRMLTTDNYECTWELYKSIPSLNLPHKTVFDETMEFNEQHKSNCMARLVDHRRGKVPVSSMGFSMQDRQELLKLSQANEKDLATTRITDWLSPEFFETEFWFMWSTTFAFQPWHSAIEFKRYLHRFMLEFSRIETLAGVKRTIYNQYDSLICPLQSWLVSQGVNFVLDSQVLDLDHRTEDSKFVVTSIHYQQHGDRKTIEVNSNDFVFLQNGSMTDASSLGSMTSAPQKLIKQDCTSWNLWEKLAMNNPEFGNPSVFNSSIAESLWESFTVTLTTPTFFNKMLEFSGNEAGTGGLVTFKDSNWLMSIVLANQPHFNNQPANVQVFWGYALFPDRVGDFVPKPMSDCNGEEILQELCGHLRFDLDVVESANCIPCRMPYITSMFMPRSHGDRPLPIPLNSKNLAFISQFVEIPDDTVFTVEYSVRAAQMVVYQFLKIDRQIPLVTPHDKSLLVQFEALIKALK</sequence>